<gene>
    <name evidence="1" type="ORF">ITQ90_08915</name>
</gene>
<evidence type="ECO:0000313" key="2">
    <source>
        <dbReference type="Proteomes" id="UP001194632"/>
    </source>
</evidence>
<organism evidence="1 2">
    <name type="scientific">Pediococcus pentosaceus</name>
    <dbReference type="NCBI Taxonomy" id="1255"/>
    <lineage>
        <taxon>Bacteria</taxon>
        <taxon>Bacillati</taxon>
        <taxon>Bacillota</taxon>
        <taxon>Bacilli</taxon>
        <taxon>Lactobacillales</taxon>
        <taxon>Lactobacillaceae</taxon>
        <taxon>Pediococcus</taxon>
    </lineage>
</organism>
<evidence type="ECO:0000313" key="1">
    <source>
        <dbReference type="EMBL" id="MBF7115580.1"/>
    </source>
</evidence>
<sequence>MRDALKQIGNKERGTYVGVVSRLGYKTGYNGHGKPTFLIINLTDINGNLVADHLWINYTKQFQSLGILATGGEVQFNARVSSYLKGYQGNDSTIRKKHPIQYDYKLEYPSKVRLLTKRKPQSVPETNWEFLQYILEENKDFYLKRAKNSQ</sequence>
<reference evidence="1" key="1">
    <citation type="submission" date="2020-11" db="EMBL/GenBank/DDBJ databases">
        <title>Antibiotic susceptibility profiles of Pediococcus pentosaceus from various origins and their implications for the safety assessment of strains with food-technology applications.</title>
        <authorList>
            <person name="Shani N."/>
            <person name="Oberhaensli S."/>
            <person name="Arias E."/>
        </authorList>
    </citation>
    <scope>NUCLEOTIDE SEQUENCE</scope>
    <source>
        <strain evidence="1">FAM 24207</strain>
    </source>
</reference>
<name>A0AB73HHF5_PEDPE</name>
<dbReference type="EMBL" id="JADOFP010000008">
    <property type="protein sequence ID" value="MBF7115580.1"/>
    <property type="molecule type" value="Genomic_DNA"/>
</dbReference>
<proteinExistence type="predicted"/>
<dbReference type="RefSeq" id="WP_159253804.1">
    <property type="nucleotide sequence ID" value="NZ_CP197205.1"/>
</dbReference>
<protein>
    <submittedName>
        <fullName evidence="1">Uncharacterized protein</fullName>
    </submittedName>
</protein>
<dbReference type="AlphaFoldDB" id="A0AB73HHF5"/>
<dbReference type="Proteomes" id="UP001194632">
    <property type="component" value="Unassembled WGS sequence"/>
</dbReference>
<comment type="caution">
    <text evidence="1">The sequence shown here is derived from an EMBL/GenBank/DDBJ whole genome shotgun (WGS) entry which is preliminary data.</text>
</comment>
<accession>A0AB73HHF5</accession>